<feature type="region of interest" description="Disordered" evidence="1">
    <location>
        <begin position="1"/>
        <end position="23"/>
    </location>
</feature>
<evidence type="ECO:0008006" key="4">
    <source>
        <dbReference type="Google" id="ProtNLM"/>
    </source>
</evidence>
<accession>A0A9W7FXX5</accession>
<comment type="caution">
    <text evidence="2">The sequence shown here is derived from an EMBL/GenBank/DDBJ whole genome shotgun (WGS) entry which is preliminary data.</text>
</comment>
<reference evidence="3" key="1">
    <citation type="journal article" date="2023" name="Commun. Biol.">
        <title>Genome analysis of Parmales, the sister group of diatoms, reveals the evolutionary specialization of diatoms from phago-mixotrophs to photoautotrophs.</title>
        <authorList>
            <person name="Ban H."/>
            <person name="Sato S."/>
            <person name="Yoshikawa S."/>
            <person name="Yamada K."/>
            <person name="Nakamura Y."/>
            <person name="Ichinomiya M."/>
            <person name="Sato N."/>
            <person name="Blanc-Mathieu R."/>
            <person name="Endo H."/>
            <person name="Kuwata A."/>
            <person name="Ogata H."/>
        </authorList>
    </citation>
    <scope>NUCLEOTIDE SEQUENCE [LARGE SCALE GENOMIC DNA]</scope>
</reference>
<protein>
    <recommendedName>
        <fullName evidence="4">START domain-containing protein</fullName>
    </recommendedName>
</protein>
<dbReference type="OrthoDB" id="10353204at2759"/>
<evidence type="ECO:0000313" key="2">
    <source>
        <dbReference type="EMBL" id="GMI22704.1"/>
    </source>
</evidence>
<proteinExistence type="predicted"/>
<dbReference type="AlphaFoldDB" id="A0A9W7FXX5"/>
<evidence type="ECO:0000256" key="1">
    <source>
        <dbReference type="SAM" id="MobiDB-lite"/>
    </source>
</evidence>
<organism evidence="2 3">
    <name type="scientific">Triparma columacea</name>
    <dbReference type="NCBI Taxonomy" id="722753"/>
    <lineage>
        <taxon>Eukaryota</taxon>
        <taxon>Sar</taxon>
        <taxon>Stramenopiles</taxon>
        <taxon>Ochrophyta</taxon>
        <taxon>Bolidophyceae</taxon>
        <taxon>Parmales</taxon>
        <taxon>Triparmaceae</taxon>
        <taxon>Triparma</taxon>
    </lineage>
</organism>
<evidence type="ECO:0000313" key="3">
    <source>
        <dbReference type="Proteomes" id="UP001165065"/>
    </source>
</evidence>
<gene>
    <name evidence="2" type="ORF">TrCOL_g11398</name>
</gene>
<feature type="compositionally biased region" description="Basic and acidic residues" evidence="1">
    <location>
        <begin position="1"/>
        <end position="18"/>
    </location>
</feature>
<dbReference type="Proteomes" id="UP001165065">
    <property type="component" value="Unassembled WGS sequence"/>
</dbReference>
<keyword evidence="3" id="KW-1185">Reference proteome</keyword>
<sequence>MSAFLKDKGSDTIRKSNNSDDTVSSHATIRDKLCALAEQHIAARETKSYTHFKKDAGKLKVNTWLGSQDGTPLTISVIKVVGLTVEDFREFSHRDVYPSNMKIIDPILTCQELEVDLKIEGSYVMYTHIKTPVFTANRCSFEAVHTLDEGENVNVSLSTSEGLEDVEAAEKARIGKDVLAKTKFAYSKYEGCQNGVVLTTVVCVDPAGSLPDFIKLQIAKQNSEGAERMVKHLLKKLKGV</sequence>
<name>A0A9W7FXX5_9STRA</name>
<dbReference type="InterPro" id="IPR023393">
    <property type="entry name" value="START-like_dom_sf"/>
</dbReference>
<dbReference type="Gene3D" id="3.30.530.20">
    <property type="match status" value="1"/>
</dbReference>
<dbReference type="EMBL" id="BRYA01000553">
    <property type="protein sequence ID" value="GMI22704.1"/>
    <property type="molecule type" value="Genomic_DNA"/>
</dbReference>